<organism evidence="1 2">
    <name type="scientific">Meloidogyne incognita</name>
    <name type="common">Southern root-knot nematode worm</name>
    <name type="synonym">Oxyuris incognita</name>
    <dbReference type="NCBI Taxonomy" id="6306"/>
    <lineage>
        <taxon>Eukaryota</taxon>
        <taxon>Metazoa</taxon>
        <taxon>Ecdysozoa</taxon>
        <taxon>Nematoda</taxon>
        <taxon>Chromadorea</taxon>
        <taxon>Rhabditida</taxon>
        <taxon>Tylenchina</taxon>
        <taxon>Tylenchomorpha</taxon>
        <taxon>Tylenchoidea</taxon>
        <taxon>Meloidogynidae</taxon>
        <taxon>Meloidogyninae</taxon>
        <taxon>Meloidogyne</taxon>
        <taxon>Meloidogyne incognita group</taxon>
    </lineage>
</organism>
<sequence>MAHTIDLALKGGSFGAATICALNKTTEYTCLDASNIIEDFLKTVQNSSSLQKRQF</sequence>
<dbReference type="Proteomes" id="UP000887563">
    <property type="component" value="Unplaced"/>
</dbReference>
<protein>
    <submittedName>
        <fullName evidence="2 3">Uncharacterized protein</fullName>
    </submittedName>
</protein>
<name>A0A914M1K8_MELIC</name>
<evidence type="ECO:0000313" key="1">
    <source>
        <dbReference type="Proteomes" id="UP000887563"/>
    </source>
</evidence>
<proteinExistence type="predicted"/>
<dbReference type="WBParaSite" id="Minc3s01160g21275">
    <property type="protein sequence ID" value="Minc3s01160g21275"/>
    <property type="gene ID" value="Minc3s01160g21275"/>
</dbReference>
<reference evidence="2 3" key="1">
    <citation type="submission" date="2022-11" db="UniProtKB">
        <authorList>
            <consortium name="WormBaseParasite"/>
        </authorList>
    </citation>
    <scope>IDENTIFICATION</scope>
</reference>
<evidence type="ECO:0000313" key="2">
    <source>
        <dbReference type="WBParaSite" id="Minc3s01160g21275"/>
    </source>
</evidence>
<accession>A0A914M1K8</accession>
<dbReference type="AlphaFoldDB" id="A0A914M1K8"/>
<dbReference type="WBParaSite" id="Minc3s05263g37895">
    <property type="protein sequence ID" value="Minc3s05263g37895"/>
    <property type="gene ID" value="Minc3s05263g37895"/>
</dbReference>
<keyword evidence="1" id="KW-1185">Reference proteome</keyword>
<evidence type="ECO:0000313" key="3">
    <source>
        <dbReference type="WBParaSite" id="Minc3s05263g37895"/>
    </source>
</evidence>